<keyword evidence="5" id="KW-1185">Reference proteome</keyword>
<keyword evidence="2" id="KW-0472">Membrane</keyword>
<sequence>MNAHLVSRRIKTMSIGIIGAGNIGAAFARALARNGLRATIANSRGPASLEKLTGELSPWISAGTIEEAASADIVLVAVPWSKLPKALAGLPDWNGRIVIDANNPIEAPLFKPAELNGRLSSEVFAGLVPGARVVKAFNHLQPHLLSGDPAAEGGMRVLFYSGDDAAAKAEVGRLIDKLGFFGIDLGPLSVGGRLVQFPGGRLPALNLVKFG</sequence>
<evidence type="ECO:0000313" key="4">
    <source>
        <dbReference type="EMBL" id="MEQ1407226.1"/>
    </source>
</evidence>
<accession>A0ABV0M710</accession>
<feature type="domain" description="Pyrroline-5-carboxylate reductase catalytic N-terminal" evidence="3">
    <location>
        <begin position="15"/>
        <end position="104"/>
    </location>
</feature>
<dbReference type="EMBL" id="JBEAAL010000016">
    <property type="protein sequence ID" value="MEQ1407226.1"/>
    <property type="molecule type" value="Genomic_DNA"/>
</dbReference>
<evidence type="ECO:0000256" key="2">
    <source>
        <dbReference type="SAM" id="Phobius"/>
    </source>
</evidence>
<dbReference type="Gene3D" id="3.40.50.720">
    <property type="entry name" value="NAD(P)-binding Rossmann-like Domain"/>
    <property type="match status" value="1"/>
</dbReference>
<name>A0ABV0M710_9HYPH</name>
<dbReference type="PANTHER" id="PTHR14239:SF10">
    <property type="entry name" value="REDUCTASE"/>
    <property type="match status" value="1"/>
</dbReference>
<feature type="transmembrane region" description="Helical" evidence="2">
    <location>
        <begin position="12"/>
        <end position="32"/>
    </location>
</feature>
<dbReference type="RefSeq" id="WP_081952867.1">
    <property type="nucleotide sequence ID" value="NZ_JBEAAL010000016.1"/>
</dbReference>
<evidence type="ECO:0000313" key="5">
    <source>
        <dbReference type="Proteomes" id="UP001496627"/>
    </source>
</evidence>
<evidence type="ECO:0000256" key="1">
    <source>
        <dbReference type="ARBA" id="ARBA00023002"/>
    </source>
</evidence>
<dbReference type="InterPro" id="IPR036291">
    <property type="entry name" value="NAD(P)-bd_dom_sf"/>
</dbReference>
<dbReference type="InterPro" id="IPR028939">
    <property type="entry name" value="P5C_Rdtase_cat_N"/>
</dbReference>
<keyword evidence="2" id="KW-1133">Transmembrane helix</keyword>
<evidence type="ECO:0000259" key="3">
    <source>
        <dbReference type="Pfam" id="PF03807"/>
    </source>
</evidence>
<dbReference type="InterPro" id="IPR051267">
    <property type="entry name" value="STEAP_metalloreductase"/>
</dbReference>
<organism evidence="4 5">
    <name type="scientific">Neorhizobium phenanthreniclasticum</name>
    <dbReference type="NCBI Taxonomy" id="3157917"/>
    <lineage>
        <taxon>Bacteria</taxon>
        <taxon>Pseudomonadati</taxon>
        <taxon>Pseudomonadota</taxon>
        <taxon>Alphaproteobacteria</taxon>
        <taxon>Hyphomicrobiales</taxon>
        <taxon>Rhizobiaceae</taxon>
        <taxon>Rhizobium/Agrobacterium group</taxon>
        <taxon>Neorhizobium</taxon>
    </lineage>
</organism>
<comment type="caution">
    <text evidence="4">The sequence shown here is derived from an EMBL/GenBank/DDBJ whole genome shotgun (WGS) entry which is preliminary data.</text>
</comment>
<keyword evidence="1" id="KW-0560">Oxidoreductase</keyword>
<reference evidence="4 5" key="1">
    <citation type="submission" date="2024-05" db="EMBL/GenBank/DDBJ databases">
        <title>Neorhizobium sp. Rsf11, a plant growth promoting and heavy metal resistant PAH-degrader.</title>
        <authorList>
            <person name="Golubev S.N."/>
            <person name="Muratova A.Y."/>
            <person name="Markelova M.I."/>
        </authorList>
    </citation>
    <scope>NUCLEOTIDE SEQUENCE [LARGE SCALE GENOMIC DNA]</scope>
    <source>
        <strain evidence="4 5">Rsf11</strain>
    </source>
</reference>
<gene>
    <name evidence="4" type="ORF">ABK249_20030</name>
</gene>
<dbReference type="Proteomes" id="UP001496627">
    <property type="component" value="Unassembled WGS sequence"/>
</dbReference>
<proteinExistence type="predicted"/>
<dbReference type="Pfam" id="PF03807">
    <property type="entry name" value="F420_oxidored"/>
    <property type="match status" value="1"/>
</dbReference>
<keyword evidence="2" id="KW-0812">Transmembrane</keyword>
<dbReference type="SUPFAM" id="SSF51735">
    <property type="entry name" value="NAD(P)-binding Rossmann-fold domains"/>
    <property type="match status" value="1"/>
</dbReference>
<protein>
    <submittedName>
        <fullName evidence="4">NAD(P)-binding domain-containing protein</fullName>
    </submittedName>
</protein>
<dbReference type="PANTHER" id="PTHR14239">
    <property type="entry name" value="DUDULIN-RELATED"/>
    <property type="match status" value="1"/>
</dbReference>